<keyword evidence="1" id="KW-0812">Transmembrane</keyword>
<dbReference type="PATRIC" id="fig|1158610.3.peg.386"/>
<protein>
    <recommendedName>
        <fullName evidence="4">Integral membrane protein</fullName>
    </recommendedName>
</protein>
<organism evidence="2 3">
    <name type="scientific">Enterococcus phoeniculicola ATCC BAA-412</name>
    <dbReference type="NCBI Taxonomy" id="1158610"/>
    <lineage>
        <taxon>Bacteria</taxon>
        <taxon>Bacillati</taxon>
        <taxon>Bacillota</taxon>
        <taxon>Bacilli</taxon>
        <taxon>Lactobacillales</taxon>
        <taxon>Enterococcaceae</taxon>
        <taxon>Enterococcus</taxon>
    </lineage>
</organism>
<keyword evidence="3" id="KW-1185">Reference proteome</keyword>
<accession>R3U4I4</accession>
<dbReference type="Proteomes" id="UP000013785">
    <property type="component" value="Unassembled WGS sequence"/>
</dbReference>
<evidence type="ECO:0008006" key="4">
    <source>
        <dbReference type="Google" id="ProtNLM"/>
    </source>
</evidence>
<dbReference type="OrthoDB" id="2157736at2"/>
<dbReference type="Pfam" id="PF06161">
    <property type="entry name" value="DUF975"/>
    <property type="match status" value="1"/>
</dbReference>
<dbReference type="InterPro" id="IPR010380">
    <property type="entry name" value="DUF975"/>
</dbReference>
<comment type="caution">
    <text evidence="2">The sequence shown here is derived from an EMBL/GenBank/DDBJ whole genome shotgun (WGS) entry which is preliminary data.</text>
</comment>
<evidence type="ECO:0000256" key="1">
    <source>
        <dbReference type="SAM" id="Phobius"/>
    </source>
</evidence>
<name>R3U4I4_9ENTE</name>
<dbReference type="eggNOG" id="COG5523">
    <property type="taxonomic scope" value="Bacteria"/>
</dbReference>
<feature type="transmembrane region" description="Helical" evidence="1">
    <location>
        <begin position="152"/>
        <end position="179"/>
    </location>
</feature>
<sequence length="270" mass="30092">MKIPISEYKRLARKALEGQWLINGGILILVAILTSVITNILNNFSGFPLGSFQQSLLDLLVTIVLLFAFSYGTFYISLFVIRGGRANFQLIYSVFQSKYYFPLLLINLIETVVQFILTAIFLLPVFLIAGVSVYVTFLLGSSRTPIAQLQNAAAWSAGIGAVFLIILVIFTIIVLSYIVSGIFQFAVLAKMDFPQLTVGEALQYSWLLVKDRIGQFLLLQLSFIGWYFLGILALGLGVFWVNAYQNVTNAAFYDEARKQKGNPQELLAAK</sequence>
<dbReference type="AlphaFoldDB" id="R3U4I4"/>
<keyword evidence="1" id="KW-1133">Transmembrane helix</keyword>
<proteinExistence type="predicted"/>
<dbReference type="EMBL" id="AJAT01000007">
    <property type="protein sequence ID" value="EOL48859.1"/>
    <property type="molecule type" value="Genomic_DNA"/>
</dbReference>
<dbReference type="PANTHER" id="PTHR40076:SF1">
    <property type="entry name" value="MEMBRANE PROTEIN"/>
    <property type="match status" value="1"/>
</dbReference>
<gene>
    <name evidence="2" type="ORF">UC3_00410</name>
</gene>
<keyword evidence="1" id="KW-0472">Membrane</keyword>
<feature type="transmembrane region" description="Helical" evidence="1">
    <location>
        <begin position="60"/>
        <end position="81"/>
    </location>
</feature>
<reference evidence="2 3" key="1">
    <citation type="submission" date="2013-02" db="EMBL/GenBank/DDBJ databases">
        <title>The Genome Sequence of Enterococcus phoeniculicola BAA-412.</title>
        <authorList>
            <consortium name="The Broad Institute Genome Sequencing Platform"/>
            <consortium name="The Broad Institute Genome Sequencing Center for Infectious Disease"/>
            <person name="Earl A.M."/>
            <person name="Gilmore M.S."/>
            <person name="Lebreton F."/>
            <person name="Walker B."/>
            <person name="Young S.K."/>
            <person name="Zeng Q."/>
            <person name="Gargeya S."/>
            <person name="Fitzgerald M."/>
            <person name="Haas B."/>
            <person name="Abouelleil A."/>
            <person name="Alvarado L."/>
            <person name="Arachchi H.M."/>
            <person name="Berlin A.M."/>
            <person name="Chapman S.B."/>
            <person name="Dewar J."/>
            <person name="Goldberg J."/>
            <person name="Griggs A."/>
            <person name="Gujja S."/>
            <person name="Hansen M."/>
            <person name="Howarth C."/>
            <person name="Imamovic A."/>
            <person name="Larimer J."/>
            <person name="McCowan C."/>
            <person name="Murphy C."/>
            <person name="Neiman D."/>
            <person name="Pearson M."/>
            <person name="Priest M."/>
            <person name="Roberts A."/>
            <person name="Saif S."/>
            <person name="Shea T."/>
            <person name="Sisk P."/>
            <person name="Sykes S."/>
            <person name="Wortman J."/>
            <person name="Nusbaum C."/>
            <person name="Birren B."/>
        </authorList>
    </citation>
    <scope>NUCLEOTIDE SEQUENCE [LARGE SCALE GENOMIC DNA]</scope>
    <source>
        <strain evidence="2 3">ATCC BAA-412</strain>
    </source>
</reference>
<dbReference type="PANTHER" id="PTHR40076">
    <property type="entry name" value="MEMBRANE PROTEIN-RELATED"/>
    <property type="match status" value="1"/>
</dbReference>
<feature type="transmembrane region" description="Helical" evidence="1">
    <location>
        <begin position="20"/>
        <end position="40"/>
    </location>
</feature>
<feature type="transmembrane region" description="Helical" evidence="1">
    <location>
        <begin position="216"/>
        <end position="241"/>
    </location>
</feature>
<dbReference type="RefSeq" id="WP_010767085.1">
    <property type="nucleotide sequence ID" value="NZ_ASWE01000004.1"/>
</dbReference>
<evidence type="ECO:0000313" key="2">
    <source>
        <dbReference type="EMBL" id="EOL48859.1"/>
    </source>
</evidence>
<dbReference type="STRING" id="154621.RV11_GL003356"/>
<dbReference type="HOGENOM" id="CLU_045673_3_0_9"/>
<feature type="transmembrane region" description="Helical" evidence="1">
    <location>
        <begin position="115"/>
        <end position="140"/>
    </location>
</feature>
<evidence type="ECO:0000313" key="3">
    <source>
        <dbReference type="Proteomes" id="UP000013785"/>
    </source>
</evidence>